<name>A0A1I7U6U2_9PELO</name>
<dbReference type="AlphaFoldDB" id="A0A1I7U6U2"/>
<evidence type="ECO:0000313" key="2">
    <source>
        <dbReference type="Proteomes" id="UP000095282"/>
    </source>
</evidence>
<reference evidence="3" key="1">
    <citation type="submission" date="2016-11" db="UniProtKB">
        <authorList>
            <consortium name="WormBaseParasite"/>
        </authorList>
    </citation>
    <scope>IDENTIFICATION</scope>
</reference>
<sequence length="82" mass="9617">MIVDAEHEKKKKSNGGELERERNDDDDDAGRGYGGVAIQKSFFYESETVGKNKKIGSYKKYEMRLKISEFISIFHSFWRRFS</sequence>
<evidence type="ECO:0000256" key="1">
    <source>
        <dbReference type="SAM" id="MobiDB-lite"/>
    </source>
</evidence>
<dbReference type="Proteomes" id="UP000095282">
    <property type="component" value="Unplaced"/>
</dbReference>
<organism evidence="2 3">
    <name type="scientific">Caenorhabditis tropicalis</name>
    <dbReference type="NCBI Taxonomy" id="1561998"/>
    <lineage>
        <taxon>Eukaryota</taxon>
        <taxon>Metazoa</taxon>
        <taxon>Ecdysozoa</taxon>
        <taxon>Nematoda</taxon>
        <taxon>Chromadorea</taxon>
        <taxon>Rhabditida</taxon>
        <taxon>Rhabditina</taxon>
        <taxon>Rhabditomorpha</taxon>
        <taxon>Rhabditoidea</taxon>
        <taxon>Rhabditidae</taxon>
        <taxon>Peloderinae</taxon>
        <taxon>Caenorhabditis</taxon>
    </lineage>
</organism>
<accession>A0A1I7U6U2</accession>
<feature type="region of interest" description="Disordered" evidence="1">
    <location>
        <begin position="1"/>
        <end position="33"/>
    </location>
</feature>
<evidence type="ECO:0000313" key="3">
    <source>
        <dbReference type="WBParaSite" id="Csp11.Scaffold629.g15445.t1"/>
    </source>
</evidence>
<keyword evidence="2" id="KW-1185">Reference proteome</keyword>
<proteinExistence type="predicted"/>
<protein>
    <submittedName>
        <fullName evidence="3">Uncharacterized protein</fullName>
    </submittedName>
</protein>
<dbReference type="WBParaSite" id="Csp11.Scaffold629.g15445.t1">
    <property type="protein sequence ID" value="Csp11.Scaffold629.g15445.t1"/>
    <property type="gene ID" value="Csp11.Scaffold629.g15445"/>
</dbReference>